<proteinExistence type="predicted"/>
<evidence type="ECO:0000313" key="2">
    <source>
        <dbReference type="Proteomes" id="UP000076577"/>
    </source>
</evidence>
<dbReference type="PATRIC" id="fig|989403.3.peg.3230"/>
<reference evidence="1 2" key="1">
    <citation type="journal article" date="2016" name="Front. Microbiol.">
        <title>Comparative Genomic Analysis Reveals a Diverse Repertoire of Genes Involved in Prokaryote-Eukaryote Interactions within the Pseudovibrio Genus.</title>
        <authorList>
            <person name="Romano S."/>
            <person name="Fernandez-Guerra A."/>
            <person name="Reen F.J."/>
            <person name="Glockner F.O."/>
            <person name="Crowley S.P."/>
            <person name="O'Sullivan O."/>
            <person name="Cotter P.D."/>
            <person name="Adams C."/>
            <person name="Dobson A.D."/>
            <person name="O'Gara F."/>
        </authorList>
    </citation>
    <scope>NUCLEOTIDE SEQUENCE [LARGE SCALE GENOMIC DNA]</scope>
    <source>
        <strain evidence="1 2">Ad2</strain>
    </source>
</reference>
<dbReference type="EMBL" id="LMCB01000030">
    <property type="protein sequence ID" value="KZL17677.1"/>
    <property type="molecule type" value="Genomic_DNA"/>
</dbReference>
<comment type="caution">
    <text evidence="1">The sequence shown here is derived from an EMBL/GenBank/DDBJ whole genome shotgun (WGS) entry which is preliminary data.</text>
</comment>
<protein>
    <submittedName>
        <fullName evidence="1">Uncharacterized protein</fullName>
    </submittedName>
</protein>
<dbReference type="Proteomes" id="UP000076577">
    <property type="component" value="Unassembled WGS sequence"/>
</dbReference>
<organism evidence="1 2">
    <name type="scientific">Pseudovibrio axinellae</name>
    <dbReference type="NCBI Taxonomy" id="989403"/>
    <lineage>
        <taxon>Bacteria</taxon>
        <taxon>Pseudomonadati</taxon>
        <taxon>Pseudomonadota</taxon>
        <taxon>Alphaproteobacteria</taxon>
        <taxon>Hyphomicrobiales</taxon>
        <taxon>Stappiaceae</taxon>
        <taxon>Pseudovibrio</taxon>
    </lineage>
</organism>
<accession>A0A165XGB9</accession>
<gene>
    <name evidence="1" type="ORF">PsAD2_03014</name>
</gene>
<dbReference type="STRING" id="989403.SAMN05421798_11067"/>
<name>A0A165XGB9_9HYPH</name>
<keyword evidence="2" id="KW-1185">Reference proteome</keyword>
<dbReference type="RefSeq" id="WP_068007475.1">
    <property type="nucleotide sequence ID" value="NZ_FOFM01000010.1"/>
</dbReference>
<dbReference type="AlphaFoldDB" id="A0A165XGB9"/>
<evidence type="ECO:0000313" key="1">
    <source>
        <dbReference type="EMBL" id="KZL17677.1"/>
    </source>
</evidence>
<sequence>MHQKSYVGVGEIIRKEMPKDVGTFVEQRTFGDLAEEVSDAELVLRNWLGIACFNVGTAVALKLMERAREDLLLDPMEAKSRPSSPQ</sequence>